<dbReference type="EMBL" id="JBICBT010000510">
    <property type="protein sequence ID" value="KAL3111257.1"/>
    <property type="molecule type" value="Genomic_DNA"/>
</dbReference>
<proteinExistence type="predicted"/>
<name>A0ABD2L7R7_9BILA</name>
<accession>A0ABD2L7R7</accession>
<keyword evidence="1" id="KW-0732">Signal</keyword>
<keyword evidence="3" id="KW-1185">Reference proteome</keyword>
<dbReference type="Proteomes" id="UP001620626">
    <property type="component" value="Unassembled WGS sequence"/>
</dbReference>
<evidence type="ECO:0000313" key="3">
    <source>
        <dbReference type="Proteomes" id="UP001620626"/>
    </source>
</evidence>
<comment type="caution">
    <text evidence="2">The sequence shown here is derived from an EMBL/GenBank/DDBJ whole genome shotgun (WGS) entry which is preliminary data.</text>
</comment>
<feature type="chain" id="PRO_5044825147" evidence="1">
    <location>
        <begin position="25"/>
        <end position="370"/>
    </location>
</feature>
<sequence length="370" mass="43470">MRANHFLIAFCWIFLANLPQFVQAETKTVCFGYSIEPFTVQAFQFHDDEWLLDFSTHQDNQNGGKQCAEIGTNAWEGMAEGTKISFKYLRGELIGKMTVDALRQTSDPLFFKTKKKVCFWRPLQVSVYLHPSNTQLFTKPTKLDKFTNKQCLTFESDWWKNRQGANMVSFFYQDTVGQMRPIDFTGINEMRKIDTILHLEKKKILYFSGDQQLTVRVRAYANGQLVYEKENEKETKKDILANKQCLLMGHNEWPNELNDNVIIHFYDNPIEQNGNKFFGTATVQLLRETGEWSSLIDLSQEVRHYYLDKLFVYFRNESDEVYQRENDGNYTLFGKYSHNPLDHGQLYFRTTNGVDFWVDANGKHHLIPRK</sequence>
<dbReference type="AlphaFoldDB" id="A0ABD2L7R7"/>
<reference evidence="2 3" key="1">
    <citation type="submission" date="2024-10" db="EMBL/GenBank/DDBJ databases">
        <authorList>
            <person name="Kim D."/>
        </authorList>
    </citation>
    <scope>NUCLEOTIDE SEQUENCE [LARGE SCALE GENOMIC DNA]</scope>
    <source>
        <strain evidence="2">BH-2024</strain>
    </source>
</reference>
<evidence type="ECO:0000256" key="1">
    <source>
        <dbReference type="SAM" id="SignalP"/>
    </source>
</evidence>
<gene>
    <name evidence="2" type="ORF">niasHT_014311</name>
</gene>
<organism evidence="2 3">
    <name type="scientific">Heterodera trifolii</name>
    <dbReference type="NCBI Taxonomy" id="157864"/>
    <lineage>
        <taxon>Eukaryota</taxon>
        <taxon>Metazoa</taxon>
        <taxon>Ecdysozoa</taxon>
        <taxon>Nematoda</taxon>
        <taxon>Chromadorea</taxon>
        <taxon>Rhabditida</taxon>
        <taxon>Tylenchina</taxon>
        <taxon>Tylenchomorpha</taxon>
        <taxon>Tylenchoidea</taxon>
        <taxon>Heteroderidae</taxon>
        <taxon>Heteroderinae</taxon>
        <taxon>Heterodera</taxon>
    </lineage>
</organism>
<evidence type="ECO:0000313" key="2">
    <source>
        <dbReference type="EMBL" id="KAL3111257.1"/>
    </source>
</evidence>
<feature type="signal peptide" evidence="1">
    <location>
        <begin position="1"/>
        <end position="24"/>
    </location>
</feature>
<protein>
    <submittedName>
        <fullName evidence="2">Uncharacterized protein</fullName>
    </submittedName>
</protein>